<keyword evidence="2" id="KW-1185">Reference proteome</keyword>
<accession>A0ACC1HDI8</accession>
<sequence length="151" mass="16600">FDVKDQSGQNQVKSSVVRGIRSQLTENFPGIEPYLDEILPKKATLTQVKFKGHTSLYKIDDTVIAFQQFNDPIIPSLRLVHQFPEILPAVQVDRGAIKYVLSGANIMCPGLTSPGARLPDESIPAETIVAIFAEGKRHALAIGRLNMSTDE</sequence>
<gene>
    <name evidence="1" type="primary">TMA20</name>
    <name evidence="1" type="ORF">EV182_008031</name>
</gene>
<feature type="non-terminal residue" evidence="1">
    <location>
        <position position="1"/>
    </location>
</feature>
<protein>
    <submittedName>
        <fullName evidence="1">Translation machinery-associated protein 20</fullName>
    </submittedName>
</protein>
<comment type="caution">
    <text evidence="1">The sequence shown here is derived from an EMBL/GenBank/DDBJ whole genome shotgun (WGS) entry which is preliminary data.</text>
</comment>
<dbReference type="EMBL" id="JAMZIH010009104">
    <property type="protein sequence ID" value="KAJ1670736.1"/>
    <property type="molecule type" value="Genomic_DNA"/>
</dbReference>
<proteinExistence type="predicted"/>
<dbReference type="Proteomes" id="UP001145114">
    <property type="component" value="Unassembled WGS sequence"/>
</dbReference>
<evidence type="ECO:0000313" key="1">
    <source>
        <dbReference type="EMBL" id="KAJ1670736.1"/>
    </source>
</evidence>
<organism evidence="1 2">
    <name type="scientific">Spiromyces aspiralis</name>
    <dbReference type="NCBI Taxonomy" id="68401"/>
    <lineage>
        <taxon>Eukaryota</taxon>
        <taxon>Fungi</taxon>
        <taxon>Fungi incertae sedis</taxon>
        <taxon>Zoopagomycota</taxon>
        <taxon>Kickxellomycotina</taxon>
        <taxon>Kickxellomycetes</taxon>
        <taxon>Kickxellales</taxon>
        <taxon>Kickxellaceae</taxon>
        <taxon>Spiromyces</taxon>
    </lineage>
</organism>
<reference evidence="1" key="1">
    <citation type="submission" date="2022-06" db="EMBL/GenBank/DDBJ databases">
        <title>Phylogenomic reconstructions and comparative analyses of Kickxellomycotina fungi.</title>
        <authorList>
            <person name="Reynolds N.K."/>
            <person name="Stajich J.E."/>
            <person name="Barry K."/>
            <person name="Grigoriev I.V."/>
            <person name="Crous P."/>
            <person name="Smith M.E."/>
        </authorList>
    </citation>
    <scope>NUCLEOTIDE SEQUENCE</scope>
    <source>
        <strain evidence="1">RSA 2271</strain>
    </source>
</reference>
<feature type="non-terminal residue" evidence="1">
    <location>
        <position position="151"/>
    </location>
</feature>
<evidence type="ECO:0000313" key="2">
    <source>
        <dbReference type="Proteomes" id="UP001145114"/>
    </source>
</evidence>
<name>A0ACC1HDI8_9FUNG</name>